<keyword evidence="12" id="KW-1185">Reference proteome</keyword>
<dbReference type="InterPro" id="IPR003557">
    <property type="entry name" value="Cyt_c_biogenesis_CcmC"/>
</dbReference>
<organism evidence="11 12">
    <name type="scientific">Marinomonas phaeophyticola</name>
    <dbReference type="NCBI Taxonomy" id="3004091"/>
    <lineage>
        <taxon>Bacteria</taxon>
        <taxon>Pseudomonadati</taxon>
        <taxon>Pseudomonadota</taxon>
        <taxon>Gammaproteobacteria</taxon>
        <taxon>Oceanospirillales</taxon>
        <taxon>Oceanospirillaceae</taxon>
        <taxon>Marinomonas</taxon>
    </lineage>
</organism>
<comment type="function">
    <text evidence="1 9">Required for the export of heme to the periplasm for the biogenesis of c-type cytochromes.</text>
</comment>
<dbReference type="PRINTS" id="PR01386">
    <property type="entry name" value="CCMCBIOGNSIS"/>
</dbReference>
<comment type="subcellular location">
    <subcellularLocation>
        <location evidence="9">Cell inner membrane</location>
    </subcellularLocation>
    <subcellularLocation>
        <location evidence="2">Membrane</location>
        <topology evidence="2">Multi-pass membrane protein</topology>
    </subcellularLocation>
</comment>
<evidence type="ECO:0000256" key="7">
    <source>
        <dbReference type="ARBA" id="ARBA00022989"/>
    </source>
</evidence>
<evidence type="ECO:0000313" key="11">
    <source>
        <dbReference type="EMBL" id="MCZ2723323.1"/>
    </source>
</evidence>
<feature type="transmembrane region" description="Helical" evidence="9">
    <location>
        <begin position="202"/>
        <end position="223"/>
    </location>
</feature>
<dbReference type="InterPro" id="IPR002541">
    <property type="entry name" value="Cyt_c_assembly"/>
</dbReference>
<evidence type="ECO:0000313" key="12">
    <source>
        <dbReference type="Proteomes" id="UP001149719"/>
    </source>
</evidence>
<feature type="transmembrane region" description="Helical" evidence="9">
    <location>
        <begin position="21"/>
        <end position="45"/>
    </location>
</feature>
<evidence type="ECO:0000259" key="10">
    <source>
        <dbReference type="Pfam" id="PF01578"/>
    </source>
</evidence>
<comment type="similarity">
    <text evidence="3 9">Belongs to the CcmC/CycZ/HelC family.</text>
</comment>
<reference evidence="11" key="1">
    <citation type="submission" date="2022-12" db="EMBL/GenBank/DDBJ databases">
        <title>Marinomonas 15G1-11 sp. nov, isolated from marine algae.</title>
        <authorList>
            <person name="Butt M."/>
            <person name="Choi D.G."/>
            <person name="Kim J.M."/>
            <person name="Lee J.K."/>
            <person name="Baek J.H."/>
            <person name="Jeon C.O."/>
        </authorList>
    </citation>
    <scope>NUCLEOTIDE SEQUENCE</scope>
    <source>
        <strain evidence="11">15G1-11</strain>
    </source>
</reference>
<dbReference type="InterPro" id="IPR045062">
    <property type="entry name" value="Cyt_c_biogenesis_CcsA/CcmC"/>
</dbReference>
<keyword evidence="9" id="KW-1003">Cell membrane</keyword>
<evidence type="ECO:0000256" key="5">
    <source>
        <dbReference type="ARBA" id="ARBA00022692"/>
    </source>
</evidence>
<evidence type="ECO:0000256" key="4">
    <source>
        <dbReference type="ARBA" id="ARBA00016463"/>
    </source>
</evidence>
<accession>A0ABT4JY56</accession>
<evidence type="ECO:0000256" key="1">
    <source>
        <dbReference type="ARBA" id="ARBA00002442"/>
    </source>
</evidence>
<proteinExistence type="inferred from homology"/>
<gene>
    <name evidence="9" type="primary">ccmC</name>
    <name evidence="11" type="ORF">O1D97_17350</name>
</gene>
<dbReference type="RefSeq" id="WP_269127409.1">
    <property type="nucleotide sequence ID" value="NZ_JAPUBN010000020.1"/>
</dbReference>
<feature type="domain" description="Cytochrome c assembly protein" evidence="10">
    <location>
        <begin position="5"/>
        <end position="185"/>
    </location>
</feature>
<keyword evidence="7 9" id="KW-1133">Transmembrane helix</keyword>
<evidence type="ECO:0000256" key="9">
    <source>
        <dbReference type="RuleBase" id="RU364092"/>
    </source>
</evidence>
<dbReference type="PANTHER" id="PTHR30071">
    <property type="entry name" value="HEME EXPORTER PROTEIN C"/>
    <property type="match status" value="1"/>
</dbReference>
<dbReference type="NCBIfam" id="TIGR01191">
    <property type="entry name" value="ccmC"/>
    <property type="match status" value="1"/>
</dbReference>
<keyword evidence="5 9" id="KW-0812">Transmembrane</keyword>
<dbReference type="Pfam" id="PF01578">
    <property type="entry name" value="Cytochrom_C_asm"/>
    <property type="match status" value="1"/>
</dbReference>
<dbReference type="Proteomes" id="UP001149719">
    <property type="component" value="Unassembled WGS sequence"/>
</dbReference>
<feature type="transmembrane region" description="Helical" evidence="9">
    <location>
        <begin position="159"/>
        <end position="178"/>
    </location>
</feature>
<evidence type="ECO:0000256" key="6">
    <source>
        <dbReference type="ARBA" id="ARBA00022748"/>
    </source>
</evidence>
<comment type="caution">
    <text evidence="11">The sequence shown here is derived from an EMBL/GenBank/DDBJ whole genome shotgun (WGS) entry which is preliminary data.</text>
</comment>
<name>A0ABT4JY56_9GAMM</name>
<keyword evidence="9" id="KW-0997">Cell inner membrane</keyword>
<sequence>MSWTWFHKLGSPKWFFQFASRWSLGVFLSGVVLLLIGLVWGLAFAPEDYQQGNSFRIIYIHVPAAILAQSCYLGLGVAGFVFLVWQMKMAPIFIKSVAPLGALVALIALVSGAIWGKPTWGTWWVWDARLTSVLVLFLLYMGVIAIQNSLEDKILADKAVAVIGVVGLINLPIIKYSVEWWNTLHQPATFKLTEKPAMPMEMWLPLLISSLGLYLFIAGLAMLRMQTEVLNRERRSSWVKEEVLKNGI</sequence>
<feature type="transmembrane region" description="Helical" evidence="9">
    <location>
        <begin position="128"/>
        <end position="147"/>
    </location>
</feature>
<evidence type="ECO:0000256" key="3">
    <source>
        <dbReference type="ARBA" id="ARBA00005840"/>
    </source>
</evidence>
<keyword evidence="9" id="KW-0813">Transport</keyword>
<feature type="transmembrane region" description="Helical" evidence="9">
    <location>
        <begin position="57"/>
        <end position="85"/>
    </location>
</feature>
<evidence type="ECO:0000256" key="2">
    <source>
        <dbReference type="ARBA" id="ARBA00004141"/>
    </source>
</evidence>
<dbReference type="EMBL" id="JAPUBN010000020">
    <property type="protein sequence ID" value="MCZ2723323.1"/>
    <property type="molecule type" value="Genomic_DNA"/>
</dbReference>
<dbReference type="PANTHER" id="PTHR30071:SF1">
    <property type="entry name" value="CYTOCHROME B_B6 PROTEIN-RELATED"/>
    <property type="match status" value="1"/>
</dbReference>
<keyword evidence="6 9" id="KW-0201">Cytochrome c-type biogenesis</keyword>
<protein>
    <recommendedName>
        <fullName evidence="4 9">Heme exporter protein C</fullName>
    </recommendedName>
    <alternativeName>
        <fullName evidence="9">Cytochrome c-type biogenesis protein</fullName>
    </alternativeName>
</protein>
<evidence type="ECO:0000256" key="8">
    <source>
        <dbReference type="ARBA" id="ARBA00023136"/>
    </source>
</evidence>
<feature type="transmembrane region" description="Helical" evidence="9">
    <location>
        <begin position="97"/>
        <end position="116"/>
    </location>
</feature>
<keyword evidence="8 9" id="KW-0472">Membrane</keyword>